<dbReference type="Gene3D" id="3.30.1340.30">
    <property type="match status" value="1"/>
</dbReference>
<dbReference type="KEGG" id="nja:NSJP_3323"/>
<name>A0A1W1I917_9BACT</name>
<dbReference type="Pfam" id="PF04972">
    <property type="entry name" value="BON"/>
    <property type="match status" value="1"/>
</dbReference>
<evidence type="ECO:0000259" key="1">
    <source>
        <dbReference type="PROSITE" id="PS50914"/>
    </source>
</evidence>
<gene>
    <name evidence="2" type="ORF">NSJP_3323</name>
</gene>
<keyword evidence="3" id="KW-1185">Reference proteome</keyword>
<dbReference type="OrthoDB" id="8910395at2"/>
<reference evidence="2 3" key="1">
    <citation type="submission" date="2017-03" db="EMBL/GenBank/DDBJ databases">
        <authorList>
            <person name="Afonso C.L."/>
            <person name="Miller P.J."/>
            <person name="Scott M.A."/>
            <person name="Spackman E."/>
            <person name="Goraichik I."/>
            <person name="Dimitrov K.M."/>
            <person name="Suarez D.L."/>
            <person name="Swayne D.E."/>
        </authorList>
    </citation>
    <scope>NUCLEOTIDE SEQUENCE [LARGE SCALE GENOMIC DNA]</scope>
    <source>
        <strain evidence="2">Genome sequencing of Nitrospira japonica strain NJ11</strain>
    </source>
</reference>
<dbReference type="EMBL" id="LT828648">
    <property type="protein sequence ID" value="SLM49490.1"/>
    <property type="molecule type" value="Genomic_DNA"/>
</dbReference>
<evidence type="ECO:0000313" key="2">
    <source>
        <dbReference type="EMBL" id="SLM49490.1"/>
    </source>
</evidence>
<sequence>MALHDRKPSRTIRLVTVTMAGGILATLAACDPFRPTADRYFDDGEITVAIESRLAYEKVVDPARVEVETKNGIVHLRGTVETLDQRMQAGKVASQVTGVTSVDNELEIYRR</sequence>
<dbReference type="RefSeq" id="WP_080887701.1">
    <property type="nucleotide sequence ID" value="NZ_LT828648.1"/>
</dbReference>
<dbReference type="Proteomes" id="UP000192042">
    <property type="component" value="Chromosome I"/>
</dbReference>
<feature type="domain" description="BON" evidence="1">
    <location>
        <begin position="42"/>
        <end position="110"/>
    </location>
</feature>
<proteinExistence type="predicted"/>
<organism evidence="2 3">
    <name type="scientific">Nitrospira japonica</name>
    <dbReference type="NCBI Taxonomy" id="1325564"/>
    <lineage>
        <taxon>Bacteria</taxon>
        <taxon>Pseudomonadati</taxon>
        <taxon>Nitrospirota</taxon>
        <taxon>Nitrospiria</taxon>
        <taxon>Nitrospirales</taxon>
        <taxon>Nitrospiraceae</taxon>
        <taxon>Nitrospira</taxon>
    </lineage>
</organism>
<dbReference type="PROSITE" id="PS50914">
    <property type="entry name" value="BON"/>
    <property type="match status" value="1"/>
</dbReference>
<dbReference type="PROSITE" id="PS51257">
    <property type="entry name" value="PROKAR_LIPOPROTEIN"/>
    <property type="match status" value="1"/>
</dbReference>
<keyword evidence="2" id="KW-0449">Lipoprotein</keyword>
<dbReference type="AlphaFoldDB" id="A0A1W1I917"/>
<evidence type="ECO:0000313" key="3">
    <source>
        <dbReference type="Proteomes" id="UP000192042"/>
    </source>
</evidence>
<dbReference type="InterPro" id="IPR051686">
    <property type="entry name" value="Lipoprotein_DolP"/>
</dbReference>
<accession>A0A1W1I917</accession>
<dbReference type="PANTHER" id="PTHR34606">
    <property type="entry name" value="BON DOMAIN-CONTAINING PROTEIN"/>
    <property type="match status" value="1"/>
</dbReference>
<dbReference type="PANTHER" id="PTHR34606:SF15">
    <property type="entry name" value="BON DOMAIN-CONTAINING PROTEIN"/>
    <property type="match status" value="1"/>
</dbReference>
<dbReference type="InterPro" id="IPR007055">
    <property type="entry name" value="BON_dom"/>
</dbReference>
<protein>
    <submittedName>
        <fullName evidence="2">Putative lipoprotein</fullName>
    </submittedName>
</protein>
<dbReference type="STRING" id="1325564.NSJP_3323"/>